<dbReference type="Gene3D" id="1.20.1640.10">
    <property type="entry name" value="Multidrug efflux transporter AcrB transmembrane domain"/>
    <property type="match status" value="2"/>
</dbReference>
<feature type="transmembrane region" description="Helical" evidence="6">
    <location>
        <begin position="279"/>
        <end position="300"/>
    </location>
</feature>
<feature type="domain" description="SSD" evidence="7">
    <location>
        <begin position="685"/>
        <end position="844"/>
    </location>
</feature>
<dbReference type="RefSeq" id="WP_250594606.1">
    <property type="nucleotide sequence ID" value="NZ_JAKRVY010000001.1"/>
</dbReference>
<evidence type="ECO:0000256" key="3">
    <source>
        <dbReference type="ARBA" id="ARBA00022692"/>
    </source>
</evidence>
<dbReference type="PANTHER" id="PTHR33406">
    <property type="entry name" value="MEMBRANE PROTEIN MJ1562-RELATED"/>
    <property type="match status" value="1"/>
</dbReference>
<keyword evidence="9" id="KW-1185">Reference proteome</keyword>
<evidence type="ECO:0000313" key="9">
    <source>
        <dbReference type="Proteomes" id="UP001202674"/>
    </source>
</evidence>
<dbReference type="AlphaFoldDB" id="A0AAE3FQB0"/>
<dbReference type="InterPro" id="IPR004869">
    <property type="entry name" value="MMPL_dom"/>
</dbReference>
<keyword evidence="4 6" id="KW-1133">Transmembrane helix</keyword>
<evidence type="ECO:0000256" key="6">
    <source>
        <dbReference type="SAM" id="Phobius"/>
    </source>
</evidence>
<feature type="transmembrane region" description="Helical" evidence="6">
    <location>
        <begin position="357"/>
        <end position="379"/>
    </location>
</feature>
<keyword evidence="2" id="KW-1003">Cell membrane</keyword>
<evidence type="ECO:0000313" key="8">
    <source>
        <dbReference type="EMBL" id="MCL9812689.1"/>
    </source>
</evidence>
<dbReference type="Proteomes" id="UP001202674">
    <property type="component" value="Unassembled WGS sequence"/>
</dbReference>
<accession>A0AAE3FQB0</accession>
<proteinExistence type="predicted"/>
<dbReference type="Pfam" id="PF03176">
    <property type="entry name" value="MMPL"/>
    <property type="match status" value="2"/>
</dbReference>
<keyword evidence="5 6" id="KW-0472">Membrane</keyword>
<sequence>MSGRIVDRYADVLVEHSKLVVLILLVATALVAAGAVLDDTEDGQIGQFETDGEEQQALDEIDATYGTDDGVVTQIVVRDEDGDVLTRESLLDGLELQQAIREDDEINATLHTDDPIGGVENVVGTAAYFQQQAEQGEQPSGEPTLDEQIEALEAVDEEAVDDLLADVLDPDADTPGPDATAFLPTSYDPGETTADARLTFVFHAPADSVEGGEDAVGAAQLTIDGLVDERFEDAFAFGGGITDDASTRAVGDSFAIITPVALVLVLGVLGFAYRDVVDVLLGVFGIATVMAWLAGIQGWLSIPSSQLLIAVPFLVIGLSIDYSLHVVMRYREAKEGRLRDDGPDATVPREPTTAMRLGVASVILALAAATFSTGIGFLSNYVSPLAAIQDFALLSAGGILATLIVFGALVPATKLEVERLLARRGRERRNRAVGVEAGPINRALSGVVSLVQRRPVAILVIALLLASAGAYGATGIDTEFNEADFLPEDPPDWIKSLPGPLAPGDYDVRENAAYLGDNFRQQGDGTETQILVRGAVTDPDALVAMDEASAPPAEGSTIVTRPGGNAAVDSPATVLRDVAAEEDDLAEAIEERDETANGLPDEDVASVYDQLYETAPDRAEDVLYRTDDGYESARLLVGVQGDASAQSVAEDTRGLAAGVEASGSVTAIATGGPVITAVLQDALLETLVQAFAVTLVVIMAFLSVLYWTRHGAPDLAVVTITPVLVALAWLLGTMAALDIPFNSETAVITSLAIGLGVDYSIHLSERIQDELLDSEDESLGEALSRAVAGTGGALLGSAATTAAGFGVLALALAPPLRRFGLVTGLSIVYAFIACVVLLPVLFVVRERIKDWRADRQTGR</sequence>
<feature type="transmembrane region" description="Helical" evidence="6">
    <location>
        <begin position="743"/>
        <end position="761"/>
    </location>
</feature>
<dbReference type="GO" id="GO:0005886">
    <property type="term" value="C:plasma membrane"/>
    <property type="evidence" value="ECO:0007669"/>
    <property type="project" value="UniProtKB-SubCell"/>
</dbReference>
<dbReference type="InterPro" id="IPR050545">
    <property type="entry name" value="Mycobact_MmpL"/>
</dbReference>
<feature type="transmembrane region" description="Helical" evidence="6">
    <location>
        <begin position="687"/>
        <end position="708"/>
    </location>
</feature>
<name>A0AAE3FQB0_9EURY</name>
<comment type="caution">
    <text evidence="8">The sequence shown here is derived from an EMBL/GenBank/DDBJ whole genome shotgun (WGS) entry which is preliminary data.</text>
</comment>
<dbReference type="EMBL" id="JAKRVY010000001">
    <property type="protein sequence ID" value="MCL9812689.1"/>
    <property type="molecule type" value="Genomic_DNA"/>
</dbReference>
<evidence type="ECO:0000256" key="1">
    <source>
        <dbReference type="ARBA" id="ARBA00004651"/>
    </source>
</evidence>
<feature type="transmembrane region" description="Helical" evidence="6">
    <location>
        <begin position="391"/>
        <end position="410"/>
    </location>
</feature>
<keyword evidence="3 6" id="KW-0812">Transmembrane</keyword>
<dbReference type="SUPFAM" id="SSF82866">
    <property type="entry name" value="Multidrug efflux transporter AcrB transmembrane domain"/>
    <property type="match status" value="2"/>
</dbReference>
<organism evidence="8 9">
    <name type="scientific">Natranaeroarchaeum aerophilus</name>
    <dbReference type="NCBI Taxonomy" id="2917711"/>
    <lineage>
        <taxon>Archaea</taxon>
        <taxon>Methanobacteriati</taxon>
        <taxon>Methanobacteriota</taxon>
        <taxon>Stenosarchaea group</taxon>
        <taxon>Halobacteria</taxon>
        <taxon>Halobacteriales</taxon>
        <taxon>Natronoarchaeaceae</taxon>
        <taxon>Natranaeroarchaeum</taxon>
    </lineage>
</organism>
<feature type="transmembrane region" description="Helical" evidence="6">
    <location>
        <begin position="793"/>
        <end position="813"/>
    </location>
</feature>
<feature type="transmembrane region" description="Helical" evidence="6">
    <location>
        <begin position="819"/>
        <end position="844"/>
    </location>
</feature>
<feature type="transmembrane region" description="Helical" evidence="6">
    <location>
        <begin position="306"/>
        <end position="327"/>
    </location>
</feature>
<evidence type="ECO:0000259" key="7">
    <source>
        <dbReference type="PROSITE" id="PS50156"/>
    </source>
</evidence>
<feature type="transmembrane region" description="Helical" evidence="6">
    <location>
        <begin position="456"/>
        <end position="473"/>
    </location>
</feature>
<comment type="subcellular location">
    <subcellularLocation>
        <location evidence="1">Cell membrane</location>
        <topology evidence="1">Multi-pass membrane protein</topology>
    </subcellularLocation>
</comment>
<gene>
    <name evidence="8" type="ORF">AArcSt11_03365</name>
</gene>
<evidence type="ECO:0000256" key="2">
    <source>
        <dbReference type="ARBA" id="ARBA00022475"/>
    </source>
</evidence>
<protein>
    <submittedName>
        <fullName evidence="8">MMPL family transporter</fullName>
    </submittedName>
</protein>
<reference evidence="8 9" key="1">
    <citation type="journal article" date="2022" name="Syst. Appl. Microbiol.">
        <title>Natronocalculus amylovorans gen. nov., sp. nov., and Natranaeroarchaeum aerophilus sp. nov., dominant culturable amylolytic natronoarchaea from hypersaline soda lakes in southwestern Siberia.</title>
        <authorList>
            <person name="Sorokin D.Y."/>
            <person name="Elcheninov A.G."/>
            <person name="Khizhniak T.V."/>
            <person name="Koenen M."/>
            <person name="Bale N.J."/>
            <person name="Damste J.S.S."/>
            <person name="Kublanov I.V."/>
        </authorList>
    </citation>
    <scope>NUCLEOTIDE SEQUENCE [LARGE SCALE GENOMIC DNA]</scope>
    <source>
        <strain evidence="8 9">AArc-St1-1</strain>
    </source>
</reference>
<feature type="transmembrane region" description="Helical" evidence="6">
    <location>
        <begin position="715"/>
        <end position="737"/>
    </location>
</feature>
<evidence type="ECO:0000256" key="5">
    <source>
        <dbReference type="ARBA" id="ARBA00023136"/>
    </source>
</evidence>
<feature type="domain" description="SSD" evidence="7">
    <location>
        <begin position="280"/>
        <end position="412"/>
    </location>
</feature>
<feature type="transmembrane region" description="Helical" evidence="6">
    <location>
        <begin position="254"/>
        <end position="272"/>
    </location>
</feature>
<dbReference type="PROSITE" id="PS50156">
    <property type="entry name" value="SSD"/>
    <property type="match status" value="2"/>
</dbReference>
<dbReference type="InterPro" id="IPR000731">
    <property type="entry name" value="SSD"/>
</dbReference>
<dbReference type="PANTHER" id="PTHR33406:SF13">
    <property type="entry name" value="MEMBRANE PROTEIN YDFJ"/>
    <property type="match status" value="1"/>
</dbReference>
<evidence type="ECO:0000256" key="4">
    <source>
        <dbReference type="ARBA" id="ARBA00022989"/>
    </source>
</evidence>